<organism evidence="2 3">
    <name type="scientific">Flavivirga aquatica</name>
    <dbReference type="NCBI Taxonomy" id="1849968"/>
    <lineage>
        <taxon>Bacteria</taxon>
        <taxon>Pseudomonadati</taxon>
        <taxon>Bacteroidota</taxon>
        <taxon>Flavobacteriia</taxon>
        <taxon>Flavobacteriales</taxon>
        <taxon>Flavobacteriaceae</taxon>
        <taxon>Flavivirga</taxon>
    </lineage>
</organism>
<comment type="caution">
    <text evidence="2">The sequence shown here is derived from an EMBL/GenBank/DDBJ whole genome shotgun (WGS) entry which is preliminary data.</text>
</comment>
<dbReference type="PROSITE" id="PS51257">
    <property type="entry name" value="PROKAR_LIPOPROTEIN"/>
    <property type="match status" value="1"/>
</dbReference>
<reference evidence="2 3" key="1">
    <citation type="submission" date="2016-05" db="EMBL/GenBank/DDBJ databases">
        <title>Draft Genome Sequence of Algibacter sp. Strain SK-16 Isolated from the Surface Water of Aburatsubo Inlet.</title>
        <authorList>
            <person name="Wong S.-K."/>
            <person name="Yoshizawa S."/>
            <person name="Nakajima Y."/>
            <person name="Ogura Y."/>
            <person name="Tetsuya H."/>
            <person name="Hamasaki K."/>
        </authorList>
    </citation>
    <scope>NUCLEOTIDE SEQUENCE [LARGE SCALE GENOMIC DNA]</scope>
    <source>
        <strain evidence="2 3">SK-16</strain>
    </source>
</reference>
<accession>A0A1E5TEP9</accession>
<dbReference type="InterPro" id="IPR049293">
    <property type="entry name" value="DUF6843"/>
</dbReference>
<sequence>MSPSSRRFRGIVFFTCLFLYSCLKSGGSQDGEIYYIPEGVTGSILVLFDCEDGKPEQWKDGKRLYLIPPSGILKTQFKANTGWILFEDQLSETKK</sequence>
<name>A0A1E5TEP9_9FLAO</name>
<dbReference type="STRING" id="1849968.A8C32_10040"/>
<evidence type="ECO:0000313" key="3">
    <source>
        <dbReference type="Proteomes" id="UP000095713"/>
    </source>
</evidence>
<gene>
    <name evidence="2" type="ORF">A8C32_10040</name>
</gene>
<evidence type="ECO:0000313" key="2">
    <source>
        <dbReference type="EMBL" id="OEK09842.1"/>
    </source>
</evidence>
<keyword evidence="3" id="KW-1185">Reference proteome</keyword>
<dbReference type="EMBL" id="MDJD01000006">
    <property type="protein sequence ID" value="OEK09842.1"/>
    <property type="molecule type" value="Genomic_DNA"/>
</dbReference>
<evidence type="ECO:0000259" key="1">
    <source>
        <dbReference type="Pfam" id="PF20862"/>
    </source>
</evidence>
<proteinExistence type="predicted"/>
<dbReference type="AlphaFoldDB" id="A0A1E5TEP9"/>
<feature type="domain" description="DUF6843" evidence="1">
    <location>
        <begin position="31"/>
        <end position="84"/>
    </location>
</feature>
<dbReference type="Pfam" id="PF20862">
    <property type="entry name" value="DUF6843"/>
    <property type="match status" value="1"/>
</dbReference>
<protein>
    <recommendedName>
        <fullName evidence="1">DUF6843 domain-containing protein</fullName>
    </recommendedName>
</protein>
<dbReference type="Proteomes" id="UP000095713">
    <property type="component" value="Unassembled WGS sequence"/>
</dbReference>